<organism evidence="3 4">
    <name type="scientific">Sinocyclocheilus rhinocerous</name>
    <dbReference type="NCBI Taxonomy" id="307959"/>
    <lineage>
        <taxon>Eukaryota</taxon>
        <taxon>Metazoa</taxon>
        <taxon>Chordata</taxon>
        <taxon>Craniata</taxon>
        <taxon>Vertebrata</taxon>
        <taxon>Euteleostomi</taxon>
        <taxon>Actinopterygii</taxon>
        <taxon>Neopterygii</taxon>
        <taxon>Teleostei</taxon>
        <taxon>Ostariophysi</taxon>
        <taxon>Cypriniformes</taxon>
        <taxon>Cyprinidae</taxon>
        <taxon>Cyprininae</taxon>
        <taxon>Sinocyclocheilus</taxon>
    </lineage>
</organism>
<evidence type="ECO:0000259" key="2">
    <source>
        <dbReference type="Pfam" id="PF22631"/>
    </source>
</evidence>
<dbReference type="Proteomes" id="UP000472270">
    <property type="component" value="Unassembled WGS sequence"/>
</dbReference>
<accession>A0A673LN54</accession>
<keyword evidence="4" id="KW-1185">Reference proteome</keyword>
<evidence type="ECO:0000313" key="3">
    <source>
        <dbReference type="Ensembl" id="ENSSRHP00000080655.1"/>
    </source>
</evidence>
<dbReference type="Pfam" id="PF22631">
    <property type="entry name" value="PLCB1-4-like_EFh"/>
    <property type="match status" value="1"/>
</dbReference>
<feature type="region of interest" description="Disordered" evidence="1">
    <location>
        <begin position="165"/>
        <end position="191"/>
    </location>
</feature>
<dbReference type="InterPro" id="IPR011992">
    <property type="entry name" value="EF-hand-dom_pair"/>
</dbReference>
<sequence length="191" mass="21828">MYGKQTSCMRCLKFLELSLLNVTHLISDAVTFRSLKCHFSVQGLKQCLIIFFLFQHPKVRNVFNMDFPDSHHLAKALTIVTGTDTVTHFFLAQTWADDILAIAYNTLRANACRQFFLEKVYVRLSLQTNKDGKIPVKNIFKMFPADKKRVEAALAAANLPKGKVSVSARQTRTGEESHREIRAELVQRQPR</sequence>
<reference evidence="3" key="2">
    <citation type="submission" date="2025-09" db="UniProtKB">
        <authorList>
            <consortium name="Ensembl"/>
        </authorList>
    </citation>
    <scope>IDENTIFICATION</scope>
</reference>
<proteinExistence type="predicted"/>
<feature type="compositionally biased region" description="Basic and acidic residues" evidence="1">
    <location>
        <begin position="172"/>
        <end position="185"/>
    </location>
</feature>
<protein>
    <submittedName>
        <fullName evidence="3">1-phosphatidylinositol 4,5-bisphosphate phosphodiesterase beta-2-like</fullName>
    </submittedName>
</protein>
<evidence type="ECO:0000313" key="4">
    <source>
        <dbReference type="Proteomes" id="UP000472270"/>
    </source>
</evidence>
<dbReference type="SUPFAM" id="SSF50729">
    <property type="entry name" value="PH domain-like"/>
    <property type="match status" value="1"/>
</dbReference>
<dbReference type="AlphaFoldDB" id="A0A673LN54"/>
<dbReference type="InterPro" id="IPR053945">
    <property type="entry name" value="PLCB1-4-like_EFh"/>
</dbReference>
<dbReference type="Ensembl" id="ENSSRHT00000082838.1">
    <property type="protein sequence ID" value="ENSSRHP00000080655.1"/>
    <property type="gene ID" value="ENSSRHG00000039975.1"/>
</dbReference>
<dbReference type="Gene3D" id="2.30.29.240">
    <property type="match status" value="1"/>
</dbReference>
<feature type="domain" description="Phosphoinositide phospholipase C beta 1-4-like EF-hand" evidence="2">
    <location>
        <begin position="117"/>
        <end position="164"/>
    </location>
</feature>
<gene>
    <name evidence="3" type="primary">LOC107716052</name>
</gene>
<evidence type="ECO:0000256" key="1">
    <source>
        <dbReference type="SAM" id="MobiDB-lite"/>
    </source>
</evidence>
<name>A0A673LN54_9TELE</name>
<dbReference type="SUPFAM" id="SSF47473">
    <property type="entry name" value="EF-hand"/>
    <property type="match status" value="1"/>
</dbReference>
<reference evidence="3" key="1">
    <citation type="submission" date="2025-08" db="UniProtKB">
        <authorList>
            <consortium name="Ensembl"/>
        </authorList>
    </citation>
    <scope>IDENTIFICATION</scope>
</reference>